<comment type="caution">
    <text evidence="2">The sequence shown here is derived from an EMBL/GenBank/DDBJ whole genome shotgun (WGS) entry which is preliminary data.</text>
</comment>
<name>A0A3P3QRB1_9GAMM</name>
<feature type="transmembrane region" description="Helical" evidence="1">
    <location>
        <begin position="22"/>
        <end position="40"/>
    </location>
</feature>
<sequence>MSQNPLVDANFVSLSAVLLKRFWLLLITTTMLGAVALYAVQLSTPERYQAVAVVSLTDWQTERLTRRDDPADKNPANVGGASADDMSRALVLLKDPALFHAVERSADAKQLSVEHKRRGNLVTLKWTSNSAQSAETELALLLQQWDQRWRQQFIQQKQQQLHTMQQLSSDAPVQQLQQLQFELAYAQQAEPFALQQLQSPKASEQSLRPALWLMVVFGALLGFSCTFILLMLWRL</sequence>
<keyword evidence="3" id="KW-1185">Reference proteome</keyword>
<dbReference type="OrthoDB" id="5765297at2"/>
<organism evidence="2 3">
    <name type="scientific">Rheinheimera mesophila</name>
    <dbReference type="NCBI Taxonomy" id="1547515"/>
    <lineage>
        <taxon>Bacteria</taxon>
        <taxon>Pseudomonadati</taxon>
        <taxon>Pseudomonadota</taxon>
        <taxon>Gammaproteobacteria</taxon>
        <taxon>Chromatiales</taxon>
        <taxon>Chromatiaceae</taxon>
        <taxon>Rheinheimera</taxon>
    </lineage>
</organism>
<evidence type="ECO:0000313" key="2">
    <source>
        <dbReference type="EMBL" id="RRJ22980.1"/>
    </source>
</evidence>
<keyword evidence="1" id="KW-0472">Membrane</keyword>
<evidence type="ECO:0000313" key="3">
    <source>
        <dbReference type="Proteomes" id="UP000276260"/>
    </source>
</evidence>
<keyword evidence="1" id="KW-1133">Transmembrane helix</keyword>
<dbReference type="Proteomes" id="UP000276260">
    <property type="component" value="Unassembled WGS sequence"/>
</dbReference>
<gene>
    <name evidence="2" type="ORF">EIK76_02510</name>
</gene>
<proteinExistence type="predicted"/>
<dbReference type="AlphaFoldDB" id="A0A3P3QRB1"/>
<protein>
    <submittedName>
        <fullName evidence="2">Uncharacterized protein</fullName>
    </submittedName>
</protein>
<reference evidence="2 3" key="1">
    <citation type="submission" date="2018-11" db="EMBL/GenBank/DDBJ databases">
        <title>Draft genome analysis of Rheinheimera mesophila isolated from an industrial waste site.</title>
        <authorList>
            <person name="Yu Q."/>
            <person name="Qi Y."/>
            <person name="Zhang H."/>
            <person name="Lu Y."/>
            <person name="Pu J."/>
        </authorList>
    </citation>
    <scope>NUCLEOTIDE SEQUENCE [LARGE SCALE GENOMIC DNA]</scope>
    <source>
        <strain evidence="2 3">IITR13</strain>
    </source>
</reference>
<accession>A0A3P3QRB1</accession>
<evidence type="ECO:0000256" key="1">
    <source>
        <dbReference type="SAM" id="Phobius"/>
    </source>
</evidence>
<keyword evidence="1" id="KW-0812">Transmembrane</keyword>
<dbReference type="EMBL" id="RRCF01000001">
    <property type="protein sequence ID" value="RRJ22980.1"/>
    <property type="molecule type" value="Genomic_DNA"/>
</dbReference>
<dbReference type="RefSeq" id="WP_046518716.1">
    <property type="nucleotide sequence ID" value="NZ_LAVS01000004.1"/>
</dbReference>
<feature type="transmembrane region" description="Helical" evidence="1">
    <location>
        <begin position="210"/>
        <end position="233"/>
    </location>
</feature>